<evidence type="ECO:0000313" key="2">
    <source>
        <dbReference type="Proteomes" id="UP000299102"/>
    </source>
</evidence>
<reference evidence="1 2" key="1">
    <citation type="journal article" date="2019" name="Commun. Biol.">
        <title>The bagworm genome reveals a unique fibroin gene that provides high tensile strength.</title>
        <authorList>
            <person name="Kono N."/>
            <person name="Nakamura H."/>
            <person name="Ohtoshi R."/>
            <person name="Tomita M."/>
            <person name="Numata K."/>
            <person name="Arakawa K."/>
        </authorList>
    </citation>
    <scope>NUCLEOTIDE SEQUENCE [LARGE SCALE GENOMIC DNA]</scope>
</reference>
<evidence type="ECO:0000313" key="1">
    <source>
        <dbReference type="EMBL" id="GBP59615.1"/>
    </source>
</evidence>
<comment type="caution">
    <text evidence="1">The sequence shown here is derived from an EMBL/GenBank/DDBJ whole genome shotgun (WGS) entry which is preliminary data.</text>
</comment>
<gene>
    <name evidence="1" type="ORF">EVAR_45982_1</name>
</gene>
<name>A0A4C1XBU1_EUMVA</name>
<dbReference type="EMBL" id="BGZK01000766">
    <property type="protein sequence ID" value="GBP59615.1"/>
    <property type="molecule type" value="Genomic_DNA"/>
</dbReference>
<dbReference type="Proteomes" id="UP000299102">
    <property type="component" value="Unassembled WGS sequence"/>
</dbReference>
<accession>A0A4C1XBU1</accession>
<protein>
    <submittedName>
        <fullName evidence="1">Uncharacterized protein</fullName>
    </submittedName>
</protein>
<sequence length="208" mass="23414">MSHHASTLIANRVGRGLVRLVVVQRQVSHGARHAVVQLPPSAAQHATRWHFNTHYGVHECSHRNRIISGIRAIAPRVRRRSGRQQKVNPDAVRGMRFKNRRARVYYASEGRRLRAPTHRQMSRTFSRAGIRSAEAGACRWAGGAGGLRAVRGVRGDCRPAPAARRRRLRSHARLMIDKILHLCFLRGAGARAARRRLVIFHSYYAAAP</sequence>
<keyword evidence="2" id="KW-1185">Reference proteome</keyword>
<organism evidence="1 2">
    <name type="scientific">Eumeta variegata</name>
    <name type="common">Bagworm moth</name>
    <name type="synonym">Eumeta japonica</name>
    <dbReference type="NCBI Taxonomy" id="151549"/>
    <lineage>
        <taxon>Eukaryota</taxon>
        <taxon>Metazoa</taxon>
        <taxon>Ecdysozoa</taxon>
        <taxon>Arthropoda</taxon>
        <taxon>Hexapoda</taxon>
        <taxon>Insecta</taxon>
        <taxon>Pterygota</taxon>
        <taxon>Neoptera</taxon>
        <taxon>Endopterygota</taxon>
        <taxon>Lepidoptera</taxon>
        <taxon>Glossata</taxon>
        <taxon>Ditrysia</taxon>
        <taxon>Tineoidea</taxon>
        <taxon>Psychidae</taxon>
        <taxon>Oiketicinae</taxon>
        <taxon>Eumeta</taxon>
    </lineage>
</organism>
<dbReference type="AlphaFoldDB" id="A0A4C1XBU1"/>
<proteinExistence type="predicted"/>